<keyword evidence="6" id="KW-0228">DNA excision</keyword>
<dbReference type="KEGG" id="csx:CSING_02675"/>
<dbReference type="GO" id="GO:0016887">
    <property type="term" value="F:ATP hydrolysis activity"/>
    <property type="evidence" value="ECO:0007669"/>
    <property type="project" value="InterPro"/>
</dbReference>
<dbReference type="GO" id="GO:0004518">
    <property type="term" value="F:nuclease activity"/>
    <property type="evidence" value="ECO:0007669"/>
    <property type="project" value="UniProtKB-KW"/>
</dbReference>
<dbReference type="STRING" id="161899.CSING_02675"/>
<evidence type="ECO:0000256" key="2">
    <source>
        <dbReference type="ARBA" id="ARBA00022490"/>
    </source>
</evidence>
<dbReference type="Gene3D" id="3.40.50.300">
    <property type="entry name" value="P-loop containing nucleotide triphosphate hydrolases"/>
    <property type="match status" value="2"/>
</dbReference>
<keyword evidence="8" id="KW-0267">Excision nuclease</keyword>
<evidence type="ECO:0000256" key="8">
    <source>
        <dbReference type="ARBA" id="ARBA00022881"/>
    </source>
</evidence>
<evidence type="ECO:0000259" key="14">
    <source>
        <dbReference type="PROSITE" id="PS50893"/>
    </source>
</evidence>
<keyword evidence="9" id="KW-0238">DNA-binding</keyword>
<dbReference type="GO" id="GO:0006281">
    <property type="term" value="P:DNA repair"/>
    <property type="evidence" value="ECO:0007669"/>
    <property type="project" value="UniProtKB-KW"/>
</dbReference>
<evidence type="ECO:0000256" key="13">
    <source>
        <dbReference type="ARBA" id="ARBA00042156"/>
    </source>
</evidence>
<evidence type="ECO:0000256" key="9">
    <source>
        <dbReference type="ARBA" id="ARBA00023125"/>
    </source>
</evidence>
<organism evidence="15 16">
    <name type="scientific">Corynebacterium singulare</name>
    <dbReference type="NCBI Taxonomy" id="161899"/>
    <lineage>
        <taxon>Bacteria</taxon>
        <taxon>Bacillati</taxon>
        <taxon>Actinomycetota</taxon>
        <taxon>Actinomycetes</taxon>
        <taxon>Mycobacteriales</taxon>
        <taxon>Corynebacteriaceae</taxon>
        <taxon>Corynebacterium</taxon>
    </lineage>
</organism>
<dbReference type="PANTHER" id="PTHR43152:SF2">
    <property type="entry name" value="DRUG RESISTANCE ABC TRANSPORTER"/>
    <property type="match status" value="1"/>
</dbReference>
<evidence type="ECO:0000256" key="10">
    <source>
        <dbReference type="ARBA" id="ARBA00023204"/>
    </source>
</evidence>
<evidence type="ECO:0000256" key="11">
    <source>
        <dbReference type="ARBA" id="ARBA00038000"/>
    </source>
</evidence>
<name>A0A0B6F0Y5_9CORY</name>
<dbReference type="Gene3D" id="1.10.8.280">
    <property type="entry name" value="ABC transporter ATPase domain-like"/>
    <property type="match status" value="1"/>
</dbReference>
<comment type="similarity">
    <text evidence="11">Belongs to the ABC transporter superfamily. UvrA family.</text>
</comment>
<keyword evidence="2" id="KW-0963">Cytoplasm</keyword>
<dbReference type="GO" id="GO:0003677">
    <property type="term" value="F:DNA binding"/>
    <property type="evidence" value="ECO:0007669"/>
    <property type="project" value="UniProtKB-KW"/>
</dbReference>
<comment type="subcellular location">
    <subcellularLocation>
        <location evidence="1">Cytoplasm</location>
    </subcellularLocation>
</comment>
<proteinExistence type="inferred from homology"/>
<accession>A0A0B6F0Y5</accession>
<dbReference type="InterPro" id="IPR003439">
    <property type="entry name" value="ABC_transporter-like_ATP-bd"/>
</dbReference>
<evidence type="ECO:0000256" key="3">
    <source>
        <dbReference type="ARBA" id="ARBA00022737"/>
    </source>
</evidence>
<keyword evidence="3" id="KW-0677">Repeat</keyword>
<dbReference type="AlphaFoldDB" id="A0A0B6F0Y5"/>
<gene>
    <name evidence="15" type="ORF">CSING_02675</name>
</gene>
<evidence type="ECO:0000313" key="15">
    <source>
        <dbReference type="EMBL" id="AJI78085.1"/>
    </source>
</evidence>
<dbReference type="GO" id="GO:0005524">
    <property type="term" value="F:ATP binding"/>
    <property type="evidence" value="ECO:0007669"/>
    <property type="project" value="UniProtKB-KW"/>
</dbReference>
<keyword evidence="4" id="KW-0547">Nucleotide-binding</keyword>
<evidence type="ECO:0000256" key="1">
    <source>
        <dbReference type="ARBA" id="ARBA00004496"/>
    </source>
</evidence>
<dbReference type="PANTHER" id="PTHR43152">
    <property type="entry name" value="UVRABC SYSTEM PROTEIN A"/>
    <property type="match status" value="1"/>
</dbReference>
<dbReference type="RefSeq" id="WP_042529432.1">
    <property type="nucleotide sequence ID" value="NZ_CP010827.1"/>
</dbReference>
<dbReference type="HOGENOM" id="CLU_001370_2_1_11"/>
<feature type="domain" description="ABC transporter" evidence="14">
    <location>
        <begin position="456"/>
        <end position="758"/>
    </location>
</feature>
<dbReference type="OrthoDB" id="9809851at2"/>
<dbReference type="Gene3D" id="1.20.1580.10">
    <property type="entry name" value="ABC transporter ATPase like domain"/>
    <property type="match status" value="2"/>
</dbReference>
<sequence>MVTAPLLDCAAVKQEFITVTGARENNLKNVNVRIPKHALTVFTGVSGSGKTSLVFDTIAAESQRLINETYPGFIQGFMDAPPRPDVDKLEGLTAAIVVGQEPMAASARSTFGTATDITGHLRVLFSRLAEPRAGGPAAYSFNVPSASGQGAIEVNGVKEVRRFERTGGMCPRCEGRGEVGDVDKRQLVDESLSLNDGAIIYPGMKVDSWMWRAYAESGLYPADVPVTEFTEEQKRDLYETETKVKVGGVNMSYMGLVTRLKSNVLSKPVESLQKHMRAFVERAVVFIDCPECKGTRLAQHARESFIDGVSIADVCAMELADATSWLRTLSSPLAAAPLRGLEAALELGLGYLTLDRATGTLSGGEAQRTRMVRHIGLALTDVTYVFDEPTAGLHPYDVTRMNDLLLQLRDKGNTVLVVEHNPETMAIADCVVELGPGAGVERGEIVSTGSIDRETVQLREEVREPTGVLEIRGASRNNLKNIDVDIPLGVLTVITGVAGSGKSSLIDCVPDSDRILMVDQSPLSGSRRSNPATYTGAMDALRKAFAKANEGVTPGMFSFNSDGACPVCSGAGVVTVEFGAMDSADVPCEVCEGRRFAADVLGYKLAGKNIAEVLALPAAEAVEYCKSAKVAAAKRVCEQLVAVGLGYLTLGQPLSTLSGGERQRLKLAVRLSDRKAKTDIIVLDEPTVGLHRKDVDTLLALFDDLVDSSLTLICVEHNRAVVAHADHVIDMGPGAGSAGGEVVAACSPREFLNTETLTARYLAQVVEGRTERESTEAEES</sequence>
<evidence type="ECO:0000256" key="7">
    <source>
        <dbReference type="ARBA" id="ARBA00022840"/>
    </source>
</evidence>
<dbReference type="Proteomes" id="UP000031890">
    <property type="component" value="Chromosome"/>
</dbReference>
<protein>
    <recommendedName>
        <fullName evidence="12">UvrABC system protein A</fullName>
    </recommendedName>
    <alternativeName>
        <fullName evidence="13">Excinuclease ABC subunit A</fullName>
    </alternativeName>
</protein>
<dbReference type="SUPFAM" id="SSF52540">
    <property type="entry name" value="P-loop containing nucleoside triphosphate hydrolases"/>
    <property type="match status" value="2"/>
</dbReference>
<evidence type="ECO:0000313" key="16">
    <source>
        <dbReference type="Proteomes" id="UP000031890"/>
    </source>
</evidence>
<keyword evidence="5" id="KW-0227">DNA damage</keyword>
<dbReference type="EMBL" id="CP010827">
    <property type="protein sequence ID" value="AJI78085.1"/>
    <property type="molecule type" value="Genomic_DNA"/>
</dbReference>
<evidence type="ECO:0000256" key="4">
    <source>
        <dbReference type="ARBA" id="ARBA00022741"/>
    </source>
</evidence>
<dbReference type="InterPro" id="IPR027417">
    <property type="entry name" value="P-loop_NTPase"/>
</dbReference>
<dbReference type="SMART" id="SM00382">
    <property type="entry name" value="AAA"/>
    <property type="match status" value="2"/>
</dbReference>
<dbReference type="PROSITE" id="PS50893">
    <property type="entry name" value="ABC_TRANSPORTER_2"/>
    <property type="match status" value="1"/>
</dbReference>
<keyword evidence="10" id="KW-0234">DNA repair</keyword>
<keyword evidence="7" id="KW-0067">ATP-binding</keyword>
<dbReference type="GO" id="GO:0005737">
    <property type="term" value="C:cytoplasm"/>
    <property type="evidence" value="ECO:0007669"/>
    <property type="project" value="UniProtKB-SubCell"/>
</dbReference>
<evidence type="ECO:0000256" key="6">
    <source>
        <dbReference type="ARBA" id="ARBA00022769"/>
    </source>
</evidence>
<dbReference type="InterPro" id="IPR003593">
    <property type="entry name" value="AAA+_ATPase"/>
</dbReference>
<evidence type="ECO:0000256" key="5">
    <source>
        <dbReference type="ARBA" id="ARBA00022763"/>
    </source>
</evidence>
<evidence type="ECO:0000256" key="12">
    <source>
        <dbReference type="ARBA" id="ARBA00039316"/>
    </source>
</evidence>
<reference evidence="15 16" key="1">
    <citation type="journal article" date="2015" name="Genome Announc.">
        <title>Complete Genome Sequence and Annotation of Corynebacterium singulare DSM 44357, Isolated from a Human Semen Specimen.</title>
        <authorList>
            <person name="Merten M."/>
            <person name="Brinkrolf K."/>
            <person name="Albersmeier A."/>
            <person name="Kutter Y."/>
            <person name="Ruckert C."/>
            <person name="Tauch A."/>
        </authorList>
    </citation>
    <scope>NUCLEOTIDE SEQUENCE [LARGE SCALE GENOMIC DNA]</scope>
    <source>
        <strain evidence="15">IBS B52218</strain>
    </source>
</reference>